<keyword evidence="1" id="KW-1003">Cell membrane</keyword>
<evidence type="ECO:0000256" key="2">
    <source>
        <dbReference type="ARBA" id="ARBA00022676"/>
    </source>
</evidence>
<dbReference type="CDD" id="cd04179">
    <property type="entry name" value="DPM_DPG-synthase_like"/>
    <property type="match status" value="1"/>
</dbReference>
<dbReference type="GO" id="GO:0099621">
    <property type="term" value="F:undecaprenyl-phosphate 4-deoxy-4-formamido-L-arabinose transferase activity"/>
    <property type="evidence" value="ECO:0007669"/>
    <property type="project" value="TreeGrafter"/>
</dbReference>
<evidence type="ECO:0000256" key="5">
    <source>
        <dbReference type="ARBA" id="ARBA00022985"/>
    </source>
</evidence>
<dbReference type="Gene3D" id="3.90.550.10">
    <property type="entry name" value="Spore Coat Polysaccharide Biosynthesis Protein SpsA, Chain A"/>
    <property type="match status" value="1"/>
</dbReference>
<sequence>MTPRSSTAPSPPCRPRLQAAGPREPPALSGVHQVDTSLRITVVAAVLNEAPNIRPVITEIAAALQALRPFEVIFVDDGSTDSTLAELIACRDLLPELRILSHDRRCGKSAALHTGIAAARARWVATIDGDGQDDPREIAPMLALAEGANGAAPLVVGVRLKRNDSFSRRFATRFANGLRRRLLQDGCPDTGAPMKLFERDAFLRLPQFEGLHRFLPALLGTYGHPLLCYSVRHRARLHGQSKYTNWNRALVGLRDMIGVIWLQKRTVRPRRVTEA</sequence>
<name>A0A5R9JA30_9PROT</name>
<dbReference type="InterPro" id="IPR050256">
    <property type="entry name" value="Glycosyltransferase_2"/>
</dbReference>
<dbReference type="Proteomes" id="UP000305654">
    <property type="component" value="Unassembled WGS sequence"/>
</dbReference>
<evidence type="ECO:0000256" key="4">
    <source>
        <dbReference type="ARBA" id="ARBA00022692"/>
    </source>
</evidence>
<evidence type="ECO:0000313" key="10">
    <source>
        <dbReference type="EMBL" id="TLU74422.1"/>
    </source>
</evidence>
<dbReference type="Pfam" id="PF00535">
    <property type="entry name" value="Glycos_transf_2"/>
    <property type="match status" value="1"/>
</dbReference>
<evidence type="ECO:0000256" key="7">
    <source>
        <dbReference type="ARBA" id="ARBA00023136"/>
    </source>
</evidence>
<evidence type="ECO:0000259" key="9">
    <source>
        <dbReference type="Pfam" id="PF00535"/>
    </source>
</evidence>
<dbReference type="PANTHER" id="PTHR48090:SF3">
    <property type="entry name" value="UNDECAPRENYL-PHOSPHATE 4-DEOXY-4-FORMAMIDO-L-ARABINOSE TRANSFERASE"/>
    <property type="match status" value="1"/>
</dbReference>
<evidence type="ECO:0000256" key="3">
    <source>
        <dbReference type="ARBA" id="ARBA00022679"/>
    </source>
</evidence>
<reference evidence="10 11" key="1">
    <citation type="submission" date="2019-05" db="EMBL/GenBank/DDBJ databases">
        <authorList>
            <person name="Pankratov T."/>
            <person name="Grouzdev D."/>
        </authorList>
    </citation>
    <scope>NUCLEOTIDE SEQUENCE [LARGE SCALE GENOMIC DNA]</scope>
    <source>
        <strain evidence="10 11">KEBCLARHB70R</strain>
    </source>
</reference>
<keyword evidence="7" id="KW-0472">Membrane</keyword>
<keyword evidence="11" id="KW-1185">Reference proteome</keyword>
<feature type="domain" description="Glycosyltransferase 2-like" evidence="9">
    <location>
        <begin position="41"/>
        <end position="202"/>
    </location>
</feature>
<feature type="region of interest" description="Disordered" evidence="8">
    <location>
        <begin position="1"/>
        <end position="31"/>
    </location>
</feature>
<dbReference type="AlphaFoldDB" id="A0A5R9JA30"/>
<proteinExistence type="predicted"/>
<accession>A0A5R9JA30</accession>
<evidence type="ECO:0000313" key="11">
    <source>
        <dbReference type="Proteomes" id="UP000305654"/>
    </source>
</evidence>
<keyword evidence="4" id="KW-0812">Transmembrane</keyword>
<dbReference type="FunFam" id="3.90.550.10:FF:000170">
    <property type="entry name" value="Dolichol-phosphate mannosyltransferase"/>
    <property type="match status" value="1"/>
</dbReference>
<dbReference type="InterPro" id="IPR029044">
    <property type="entry name" value="Nucleotide-diphossugar_trans"/>
</dbReference>
<keyword evidence="5" id="KW-0448">Lipopolysaccharide biosynthesis</keyword>
<protein>
    <submittedName>
        <fullName evidence="10">Glycosyltransferase family 2 protein</fullName>
    </submittedName>
</protein>
<dbReference type="EMBL" id="VCDI01000001">
    <property type="protein sequence ID" value="TLU74422.1"/>
    <property type="molecule type" value="Genomic_DNA"/>
</dbReference>
<gene>
    <name evidence="10" type="ORF">FE263_04355</name>
</gene>
<dbReference type="OrthoDB" id="9807795at2"/>
<evidence type="ECO:0000256" key="1">
    <source>
        <dbReference type="ARBA" id="ARBA00022475"/>
    </source>
</evidence>
<keyword evidence="6" id="KW-1133">Transmembrane helix</keyword>
<evidence type="ECO:0000256" key="8">
    <source>
        <dbReference type="SAM" id="MobiDB-lite"/>
    </source>
</evidence>
<dbReference type="PANTHER" id="PTHR48090">
    <property type="entry name" value="UNDECAPRENYL-PHOSPHATE 4-DEOXY-4-FORMAMIDO-L-ARABINOSE TRANSFERASE-RELATED"/>
    <property type="match status" value="1"/>
</dbReference>
<evidence type="ECO:0000256" key="6">
    <source>
        <dbReference type="ARBA" id="ARBA00022989"/>
    </source>
</evidence>
<dbReference type="GO" id="GO:0009103">
    <property type="term" value="P:lipopolysaccharide biosynthetic process"/>
    <property type="evidence" value="ECO:0007669"/>
    <property type="project" value="UniProtKB-KW"/>
</dbReference>
<comment type="caution">
    <text evidence="10">The sequence shown here is derived from an EMBL/GenBank/DDBJ whole genome shotgun (WGS) entry which is preliminary data.</text>
</comment>
<dbReference type="GO" id="GO:0005886">
    <property type="term" value="C:plasma membrane"/>
    <property type="evidence" value="ECO:0007669"/>
    <property type="project" value="TreeGrafter"/>
</dbReference>
<dbReference type="InterPro" id="IPR001173">
    <property type="entry name" value="Glyco_trans_2-like"/>
</dbReference>
<dbReference type="SUPFAM" id="SSF53448">
    <property type="entry name" value="Nucleotide-diphospho-sugar transferases"/>
    <property type="match status" value="1"/>
</dbReference>
<organism evidence="10 11">
    <name type="scientific">Lichenicoccus roseus</name>
    <dbReference type="NCBI Taxonomy" id="2683649"/>
    <lineage>
        <taxon>Bacteria</taxon>
        <taxon>Pseudomonadati</taxon>
        <taxon>Pseudomonadota</taxon>
        <taxon>Alphaproteobacteria</taxon>
        <taxon>Acetobacterales</taxon>
        <taxon>Acetobacteraceae</taxon>
        <taxon>Lichenicoccus</taxon>
    </lineage>
</organism>
<keyword evidence="2" id="KW-0328">Glycosyltransferase</keyword>
<keyword evidence="3 10" id="KW-0808">Transferase</keyword>